<protein>
    <recommendedName>
        <fullName evidence="9">Odorant receptor</fullName>
    </recommendedName>
</protein>
<dbReference type="PANTHER" id="PTHR21137:SF44">
    <property type="entry name" value="ODORANT RECEPTOR 13A-RELATED"/>
    <property type="match status" value="1"/>
</dbReference>
<evidence type="ECO:0000256" key="9">
    <source>
        <dbReference type="RuleBase" id="RU351113"/>
    </source>
</evidence>
<dbReference type="GO" id="GO:0004984">
    <property type="term" value="F:olfactory receptor activity"/>
    <property type="evidence" value="ECO:0007669"/>
    <property type="project" value="InterPro"/>
</dbReference>
<dbReference type="GO" id="GO:0005886">
    <property type="term" value="C:plasma membrane"/>
    <property type="evidence" value="ECO:0007669"/>
    <property type="project" value="UniProtKB-SubCell"/>
</dbReference>
<feature type="transmembrane region" description="Helical" evidence="9">
    <location>
        <begin position="66"/>
        <end position="85"/>
    </location>
</feature>
<organism evidence="10">
    <name type="scientific">Spodoptera frugiperda</name>
    <name type="common">Fall armyworm</name>
    <dbReference type="NCBI Taxonomy" id="7108"/>
    <lineage>
        <taxon>Eukaryota</taxon>
        <taxon>Metazoa</taxon>
        <taxon>Ecdysozoa</taxon>
        <taxon>Arthropoda</taxon>
        <taxon>Hexapoda</taxon>
        <taxon>Insecta</taxon>
        <taxon>Pterygota</taxon>
        <taxon>Neoptera</taxon>
        <taxon>Endopterygota</taxon>
        <taxon>Lepidoptera</taxon>
        <taxon>Glossata</taxon>
        <taxon>Ditrysia</taxon>
        <taxon>Noctuoidea</taxon>
        <taxon>Noctuidae</taxon>
        <taxon>Amphipyrinae</taxon>
        <taxon>Spodoptera</taxon>
    </lineage>
</organism>
<dbReference type="GO" id="GO:0005549">
    <property type="term" value="F:odorant binding"/>
    <property type="evidence" value="ECO:0007669"/>
    <property type="project" value="InterPro"/>
</dbReference>
<keyword evidence="3 9" id="KW-0812">Transmembrane</keyword>
<feature type="transmembrane region" description="Helical" evidence="9">
    <location>
        <begin position="175"/>
        <end position="196"/>
    </location>
</feature>
<feature type="transmembrane region" description="Helical" evidence="9">
    <location>
        <begin position="34"/>
        <end position="54"/>
    </location>
</feature>
<comment type="similarity">
    <text evidence="9">Belongs to the insect chemoreceptor superfamily. Heteromeric odorant receptor channel (TC 1.A.69) family.</text>
</comment>
<reference evidence="10" key="1">
    <citation type="submission" date="2016-07" db="EMBL/GenBank/DDBJ databases">
        <authorList>
            <person name="Bretaudeau A."/>
        </authorList>
    </citation>
    <scope>NUCLEOTIDE SEQUENCE</scope>
    <source>
        <strain evidence="10">Rice</strain>
        <tissue evidence="10">Whole body</tissue>
    </source>
</reference>
<sequence length="387" mass="44685">MENIPAYKNFHKQIKINLWLAGIPYGDPKVYFRFYVIFVQLLLMIVFEVSFFVSRISAENFLELTQLAPCMGIGILTALKTMAVIQKRVKIYDLTECLGKLYANILNNEQKVKLVRKDLVLVNLLMKYYFILNLVLISVYNFSTPFIILYHYFAKHEVIYILPYAILVPFSTDSWLPWTIVYIHSIMCGFICVLFYTTIDGLYFVLTSHVCANFSVISDMIERLDETTADRLADIIKDHQYILKLGEDLEDIFTAPNLFNVLVGSLEICALGFNLTTGSWEQIPGCILFLLSVLLQILMMSVFGENMIRESTKIGDAAFLCKWYKMDEKSKKTILTIMIRSKKPQQLTAYKFSTISYASFTKIISTSWSYFTILRTVYSPPEVNRAE</sequence>
<gene>
    <name evidence="10" type="primary">SFRICE005132.2</name>
    <name evidence="10" type="ORF">SFRICE_005132.2</name>
</gene>
<dbReference type="InterPro" id="IPR004117">
    <property type="entry name" value="7tm6_olfct_rcpt"/>
</dbReference>
<evidence type="ECO:0000256" key="7">
    <source>
        <dbReference type="ARBA" id="ARBA00023170"/>
    </source>
</evidence>
<comment type="subcellular location">
    <subcellularLocation>
        <location evidence="9">Cell membrane</location>
        <topology evidence="9">Multi-pass membrane protein</topology>
    </subcellularLocation>
    <subcellularLocation>
        <location evidence="1">Membrane</location>
        <topology evidence="1">Multi-pass membrane protein</topology>
    </subcellularLocation>
</comment>
<dbReference type="Pfam" id="PF02949">
    <property type="entry name" value="7tm_6"/>
    <property type="match status" value="1"/>
</dbReference>
<evidence type="ECO:0000256" key="2">
    <source>
        <dbReference type="ARBA" id="ARBA00022606"/>
    </source>
</evidence>
<keyword evidence="4 9" id="KW-0552">Olfaction</keyword>
<evidence type="ECO:0000313" key="10">
    <source>
        <dbReference type="EMBL" id="SOQ35959.1"/>
    </source>
</evidence>
<evidence type="ECO:0000256" key="4">
    <source>
        <dbReference type="ARBA" id="ARBA00022725"/>
    </source>
</evidence>
<name>A0A2H1V586_SPOFR</name>
<keyword evidence="2 9" id="KW-0716">Sensory transduction</keyword>
<accession>A0A2H1V586</accession>
<evidence type="ECO:0000256" key="8">
    <source>
        <dbReference type="ARBA" id="ARBA00023224"/>
    </source>
</evidence>
<comment type="caution">
    <text evidence="9">Lacks conserved residue(s) required for the propagation of feature annotation.</text>
</comment>
<feature type="transmembrane region" description="Helical" evidence="9">
    <location>
        <begin position="282"/>
        <end position="303"/>
    </location>
</feature>
<evidence type="ECO:0000256" key="5">
    <source>
        <dbReference type="ARBA" id="ARBA00022989"/>
    </source>
</evidence>
<evidence type="ECO:0000256" key="3">
    <source>
        <dbReference type="ARBA" id="ARBA00022692"/>
    </source>
</evidence>
<keyword evidence="7 9" id="KW-0675">Receptor</keyword>
<dbReference type="PANTHER" id="PTHR21137">
    <property type="entry name" value="ODORANT RECEPTOR"/>
    <property type="match status" value="1"/>
</dbReference>
<keyword evidence="8 9" id="KW-0807">Transducer</keyword>
<dbReference type="AlphaFoldDB" id="A0A2H1V586"/>
<dbReference type="GO" id="GO:0007165">
    <property type="term" value="P:signal transduction"/>
    <property type="evidence" value="ECO:0007669"/>
    <property type="project" value="UniProtKB-KW"/>
</dbReference>
<keyword evidence="5 9" id="KW-1133">Transmembrane helix</keyword>
<evidence type="ECO:0000256" key="6">
    <source>
        <dbReference type="ARBA" id="ARBA00023136"/>
    </source>
</evidence>
<evidence type="ECO:0000256" key="1">
    <source>
        <dbReference type="ARBA" id="ARBA00004141"/>
    </source>
</evidence>
<proteinExistence type="inferred from homology"/>
<keyword evidence="6 9" id="KW-0472">Membrane</keyword>
<dbReference type="EMBL" id="ODYU01000727">
    <property type="protein sequence ID" value="SOQ35959.1"/>
    <property type="molecule type" value="Genomic_DNA"/>
</dbReference>
<feature type="transmembrane region" description="Helical" evidence="9">
    <location>
        <begin position="128"/>
        <end position="154"/>
    </location>
</feature>